<keyword evidence="10" id="KW-1185">Reference proteome</keyword>
<feature type="domain" description="TRAP C4-dicarboxylate transport system permease DctM subunit" evidence="8">
    <location>
        <begin position="5"/>
        <end position="415"/>
    </location>
</feature>
<dbReference type="InterPro" id="IPR004681">
    <property type="entry name" value="TRAP_DctM"/>
</dbReference>
<feature type="transmembrane region" description="Helical" evidence="7">
    <location>
        <begin position="239"/>
        <end position="258"/>
    </location>
</feature>
<protein>
    <recommendedName>
        <fullName evidence="7">TRAP transporter large permease protein</fullName>
    </recommendedName>
</protein>
<dbReference type="NCBIfam" id="TIGR00786">
    <property type="entry name" value="dctM"/>
    <property type="match status" value="1"/>
</dbReference>
<dbReference type="PANTHER" id="PTHR33362">
    <property type="entry name" value="SIALIC ACID TRAP TRANSPORTER PERMEASE PROTEIN SIAT-RELATED"/>
    <property type="match status" value="1"/>
</dbReference>
<feature type="transmembrane region" description="Helical" evidence="7">
    <location>
        <begin position="214"/>
        <end position="233"/>
    </location>
</feature>
<dbReference type="PANTHER" id="PTHR33362:SF2">
    <property type="entry name" value="TRAP TRANSPORTER LARGE PERMEASE PROTEIN"/>
    <property type="match status" value="1"/>
</dbReference>
<keyword evidence="6 7" id="KW-0472">Membrane</keyword>
<comment type="similarity">
    <text evidence="7">Belongs to the TRAP transporter large permease family.</text>
</comment>
<dbReference type="OrthoDB" id="9790209at2"/>
<feature type="transmembrane region" description="Helical" evidence="7">
    <location>
        <begin position="270"/>
        <end position="293"/>
    </location>
</feature>
<name>A0A1L9NSR5_9RHOB</name>
<dbReference type="PIRSF" id="PIRSF006066">
    <property type="entry name" value="HI0050"/>
    <property type="match status" value="1"/>
</dbReference>
<dbReference type="AlphaFoldDB" id="A0A1L9NSR5"/>
<comment type="subunit">
    <text evidence="7">The complex comprises the extracytoplasmic solute receptor protein and the two transmembrane proteins.</text>
</comment>
<dbReference type="Proteomes" id="UP000184514">
    <property type="component" value="Unassembled WGS sequence"/>
</dbReference>
<feature type="transmembrane region" description="Helical" evidence="7">
    <location>
        <begin position="395"/>
        <end position="417"/>
    </location>
</feature>
<feature type="transmembrane region" description="Helical" evidence="7">
    <location>
        <begin position="133"/>
        <end position="157"/>
    </location>
</feature>
<dbReference type="GO" id="GO:0022857">
    <property type="term" value="F:transmembrane transporter activity"/>
    <property type="evidence" value="ECO:0007669"/>
    <property type="project" value="UniProtKB-UniRule"/>
</dbReference>
<dbReference type="InterPro" id="IPR010656">
    <property type="entry name" value="DctM"/>
</dbReference>
<accession>A0A1L9NSR5</accession>
<dbReference type="Pfam" id="PF06808">
    <property type="entry name" value="DctM"/>
    <property type="match status" value="1"/>
</dbReference>
<feature type="transmembrane region" description="Helical" evidence="7">
    <location>
        <begin position="299"/>
        <end position="324"/>
    </location>
</feature>
<feature type="transmembrane region" description="Helical" evidence="7">
    <location>
        <begin position="169"/>
        <end position="193"/>
    </location>
</feature>
<proteinExistence type="inferred from homology"/>
<organism evidence="9 10">
    <name type="scientific">Planktotalea frisia</name>
    <dbReference type="NCBI Taxonomy" id="696762"/>
    <lineage>
        <taxon>Bacteria</taxon>
        <taxon>Pseudomonadati</taxon>
        <taxon>Pseudomonadota</taxon>
        <taxon>Alphaproteobacteria</taxon>
        <taxon>Rhodobacterales</taxon>
        <taxon>Paracoccaceae</taxon>
        <taxon>Planktotalea</taxon>
    </lineage>
</organism>
<evidence type="ECO:0000256" key="6">
    <source>
        <dbReference type="ARBA" id="ARBA00023136"/>
    </source>
</evidence>
<evidence type="ECO:0000256" key="4">
    <source>
        <dbReference type="ARBA" id="ARBA00022692"/>
    </source>
</evidence>
<dbReference type="GO" id="GO:0005886">
    <property type="term" value="C:plasma membrane"/>
    <property type="evidence" value="ECO:0007669"/>
    <property type="project" value="UniProtKB-SubCell"/>
</dbReference>
<keyword evidence="2" id="KW-1003">Cell membrane</keyword>
<evidence type="ECO:0000256" key="5">
    <source>
        <dbReference type="ARBA" id="ARBA00022989"/>
    </source>
</evidence>
<evidence type="ECO:0000256" key="3">
    <source>
        <dbReference type="ARBA" id="ARBA00022519"/>
    </source>
</evidence>
<feature type="transmembrane region" description="Helical" evidence="7">
    <location>
        <begin position="357"/>
        <end position="383"/>
    </location>
</feature>
<dbReference type="EMBL" id="MLCB01000199">
    <property type="protein sequence ID" value="OJI92164.1"/>
    <property type="molecule type" value="Genomic_DNA"/>
</dbReference>
<feature type="transmembrane region" description="Helical" evidence="7">
    <location>
        <begin position="331"/>
        <end position="351"/>
    </location>
</feature>
<evidence type="ECO:0000313" key="10">
    <source>
        <dbReference type="Proteomes" id="UP000184514"/>
    </source>
</evidence>
<comment type="caution">
    <text evidence="7">Lacks conserved residue(s) required for the propagation of feature annotation.</text>
</comment>
<dbReference type="RefSeq" id="WP_072632116.1">
    <property type="nucleotide sequence ID" value="NZ_MLCB01000199.1"/>
</dbReference>
<evidence type="ECO:0000256" key="2">
    <source>
        <dbReference type="ARBA" id="ARBA00022475"/>
    </source>
</evidence>
<comment type="subcellular location">
    <subcellularLocation>
        <location evidence="1 7">Cell inner membrane</location>
        <topology evidence="1 7">Multi-pass membrane protein</topology>
    </subcellularLocation>
</comment>
<reference evidence="9 10" key="1">
    <citation type="submission" date="2016-10" db="EMBL/GenBank/DDBJ databases">
        <title>Genome sequence of Planktotalea frisia SH6-1.</title>
        <authorList>
            <person name="Poehlein A."/>
            <person name="Bakenhus I."/>
            <person name="Voget S."/>
            <person name="Brinkhoff T."/>
            <person name="Simon M."/>
        </authorList>
    </citation>
    <scope>NUCLEOTIDE SEQUENCE [LARGE SCALE GENOMIC DNA]</scope>
    <source>
        <strain evidence="9 10">SH6-1</strain>
    </source>
</reference>
<keyword evidence="4 7" id="KW-0812">Transmembrane</keyword>
<keyword evidence="5 7" id="KW-1133">Transmembrane helix</keyword>
<evidence type="ECO:0000259" key="8">
    <source>
        <dbReference type="Pfam" id="PF06808"/>
    </source>
</evidence>
<evidence type="ECO:0000256" key="7">
    <source>
        <dbReference type="RuleBase" id="RU369079"/>
    </source>
</evidence>
<keyword evidence="7" id="KW-0813">Transport</keyword>
<dbReference type="STRING" id="696762.PFRI_36310"/>
<evidence type="ECO:0000313" key="9">
    <source>
        <dbReference type="EMBL" id="OJI92164.1"/>
    </source>
</evidence>
<sequence>MITAIVFVVLLFVGAPIGVVLAISAAAYLIDAGNTALIGSYSLQLMSGIGKYGLLAIPLFMLVGEMMNGGGITIRLVGMARAIVGTMKGGLVYVNILANMMMASILGSATAQIAIMSKVMVPEMEREGYSKTFAVATTTAAGLLSPVIPPSMMFVVYGVLAQISIGDLFIAGIIPGLMMAGGFMVVIFIMGLINPFPEAPRLSRGERIALLRDGLITLVIPASIIGSITLGLATPTESAAIAAVMAYLIGKFVTRELVERDIPQMLLTAGSNAALVLFMVATANVFSWILIYSQIPQSLAAWIVFIADNPILFLLLLNIIMLLVGMVIDGIPALIMVVPIVLPVATSVYGIDPYHLGIVLCLNLTLGLVTPPVGVALYVAATVSNVKAGAIFKSALPFVAIAAVVVVLVSVFPALIIR</sequence>
<comment type="caution">
    <text evidence="9">The sequence shown here is derived from an EMBL/GenBank/DDBJ whole genome shotgun (WGS) entry which is preliminary data.</text>
</comment>
<comment type="function">
    <text evidence="7">Part of the tripartite ATP-independent periplasmic (TRAP) transport system.</text>
</comment>
<feature type="transmembrane region" description="Helical" evidence="7">
    <location>
        <begin position="100"/>
        <end position="121"/>
    </location>
</feature>
<keyword evidence="3 7" id="KW-0997">Cell inner membrane</keyword>
<gene>
    <name evidence="9" type="primary">siaT_21</name>
    <name evidence="9" type="ORF">PFRI_36310</name>
</gene>
<evidence type="ECO:0000256" key="1">
    <source>
        <dbReference type="ARBA" id="ARBA00004429"/>
    </source>
</evidence>